<evidence type="ECO:0000256" key="3">
    <source>
        <dbReference type="ARBA" id="ARBA00012203"/>
    </source>
</evidence>
<evidence type="ECO:0000256" key="6">
    <source>
        <dbReference type="ARBA" id="ARBA00022516"/>
    </source>
</evidence>
<dbReference type="PROSITE" id="PS00195">
    <property type="entry name" value="GLUTAREDOXIN_1"/>
    <property type="match status" value="1"/>
</dbReference>
<evidence type="ECO:0000256" key="14">
    <source>
        <dbReference type="ARBA" id="ARBA00023235"/>
    </source>
</evidence>
<dbReference type="SFLD" id="SFLDG01203">
    <property type="entry name" value="Prostaglandin_E_synthase_like1"/>
    <property type="match status" value="1"/>
</dbReference>
<dbReference type="SUPFAM" id="SSF52833">
    <property type="entry name" value="Thioredoxin-like"/>
    <property type="match status" value="1"/>
</dbReference>
<evidence type="ECO:0000256" key="5">
    <source>
        <dbReference type="ARBA" id="ARBA00022501"/>
    </source>
</evidence>
<dbReference type="EC" id="5.3.99.3" evidence="3"/>
<dbReference type="InterPro" id="IPR036249">
    <property type="entry name" value="Thioredoxin-like_sf"/>
</dbReference>
<dbReference type="GO" id="GO:0050220">
    <property type="term" value="F:prostaglandin-E synthase activity"/>
    <property type="evidence" value="ECO:0007669"/>
    <property type="project" value="UniProtKB-EC"/>
</dbReference>
<comment type="catalytic activity">
    <reaction evidence="15">
        <text>prostaglandin H2 = (12S)-hydroxy-(5Z,8E,10E)-heptadecatrienoate + malonaldehyde</text>
        <dbReference type="Rhea" id="RHEA:48644"/>
        <dbReference type="ChEBI" id="CHEBI:57405"/>
        <dbReference type="ChEBI" id="CHEBI:90694"/>
        <dbReference type="ChEBI" id="CHEBI:566274"/>
    </reaction>
    <physiologicalReaction direction="left-to-right" evidence="15">
        <dbReference type="Rhea" id="RHEA:48645"/>
    </physiologicalReaction>
</comment>
<dbReference type="UniPathway" id="UPA00662"/>
<dbReference type="CDD" id="cd03197">
    <property type="entry name" value="GST_C_mPGES2"/>
    <property type="match status" value="1"/>
</dbReference>
<dbReference type="PROSITE" id="PS50404">
    <property type="entry name" value="GST_NTER"/>
    <property type="match status" value="1"/>
</dbReference>
<evidence type="ECO:0000256" key="11">
    <source>
        <dbReference type="ARBA" id="ARBA00023098"/>
    </source>
</evidence>
<feature type="domain" description="GST N-terminal" evidence="19">
    <location>
        <begin position="65"/>
        <end position="144"/>
    </location>
</feature>
<dbReference type="InterPro" id="IPR011767">
    <property type="entry name" value="GLR_AS"/>
</dbReference>
<keyword evidence="14" id="KW-0413">Isomerase</keyword>
<accession>A0A5S6R3F3</accession>
<keyword evidence="10" id="KW-1133">Transmembrane helix</keyword>
<dbReference type="PANTHER" id="PTHR12782:SF5">
    <property type="entry name" value="PROSTAGLANDIN E SYNTHASE 2"/>
    <property type="match status" value="1"/>
</dbReference>
<dbReference type="SFLD" id="SFLDS00019">
    <property type="entry name" value="Glutathione_Transferase_(cytos"/>
    <property type="match status" value="1"/>
</dbReference>
<dbReference type="GO" id="GO:0005739">
    <property type="term" value="C:mitochondrion"/>
    <property type="evidence" value="ECO:0007669"/>
    <property type="project" value="TreeGrafter"/>
</dbReference>
<evidence type="ECO:0000256" key="1">
    <source>
        <dbReference type="ARBA" id="ARBA00004702"/>
    </source>
</evidence>
<dbReference type="GO" id="GO:0012505">
    <property type="term" value="C:endomembrane system"/>
    <property type="evidence" value="ECO:0007669"/>
    <property type="project" value="UniProtKB-SubCell"/>
</dbReference>
<evidence type="ECO:0000256" key="7">
    <source>
        <dbReference type="ARBA" id="ARBA00022585"/>
    </source>
</evidence>
<protein>
    <recommendedName>
        <fullName evidence="4">Prostaglandin E synthase 2</fullName>
        <ecNumber evidence="3">5.3.99.3</ecNumber>
    </recommendedName>
    <alternativeName>
        <fullName evidence="17">Microsomal prostaglandin E synthase 2</fullName>
    </alternativeName>
</protein>
<dbReference type="PROSITE" id="PS51354">
    <property type="entry name" value="GLUTAREDOXIN_2"/>
    <property type="match status" value="1"/>
</dbReference>
<dbReference type="GO" id="GO:0001516">
    <property type="term" value="P:prostaglandin biosynthetic process"/>
    <property type="evidence" value="ECO:0007669"/>
    <property type="project" value="UniProtKB-UniPathway"/>
</dbReference>
<comment type="catalytic activity">
    <reaction evidence="16">
        <text>prostaglandin H2 = prostaglandin E2</text>
        <dbReference type="Rhea" id="RHEA:12893"/>
        <dbReference type="ChEBI" id="CHEBI:57405"/>
        <dbReference type="ChEBI" id="CHEBI:606564"/>
        <dbReference type="EC" id="5.3.99.3"/>
    </reaction>
    <physiologicalReaction direction="left-to-right" evidence="16">
        <dbReference type="Rhea" id="RHEA:12894"/>
    </physiologicalReaction>
</comment>
<organism evidence="20 21">
    <name type="scientific">Trichuris muris</name>
    <name type="common">Mouse whipworm</name>
    <dbReference type="NCBI Taxonomy" id="70415"/>
    <lineage>
        <taxon>Eukaryota</taxon>
        <taxon>Metazoa</taxon>
        <taxon>Ecdysozoa</taxon>
        <taxon>Nematoda</taxon>
        <taxon>Enoplea</taxon>
        <taxon>Dorylaimia</taxon>
        <taxon>Trichinellida</taxon>
        <taxon>Trichuridae</taxon>
        <taxon>Trichuris</taxon>
    </lineage>
</organism>
<dbReference type="InterPro" id="IPR004045">
    <property type="entry name" value="Glutathione_S-Trfase_N"/>
</dbReference>
<evidence type="ECO:0000313" key="21">
    <source>
        <dbReference type="WBParaSite" id="TMUE_3000014030.1"/>
    </source>
</evidence>
<dbReference type="SFLD" id="SFLDG01182">
    <property type="entry name" value="Prostaglandin_E_synthase_like"/>
    <property type="match status" value="1"/>
</dbReference>
<comment type="subcellular location">
    <subcellularLocation>
        <location evidence="18">Endomembrane system</location>
        <topology evidence="18">Single-pass membrane protein</topology>
    </subcellularLocation>
</comment>
<evidence type="ECO:0000259" key="19">
    <source>
        <dbReference type="PROSITE" id="PS50404"/>
    </source>
</evidence>
<keyword evidence="13" id="KW-0275">Fatty acid biosynthesis</keyword>
<comment type="similarity">
    <text evidence="2">Belongs to the GST superfamily.</text>
</comment>
<reference evidence="21" key="1">
    <citation type="submission" date="2019-12" db="UniProtKB">
        <authorList>
            <consortium name="WormBaseParasite"/>
        </authorList>
    </citation>
    <scope>IDENTIFICATION</scope>
</reference>
<evidence type="ECO:0000313" key="20">
    <source>
        <dbReference type="Proteomes" id="UP000046395"/>
    </source>
</evidence>
<evidence type="ECO:0000256" key="13">
    <source>
        <dbReference type="ARBA" id="ARBA00023160"/>
    </source>
</evidence>
<dbReference type="PANTHER" id="PTHR12782">
    <property type="entry name" value="MICROSOMAL PROSTAGLANDIN E SYNTHASE-2"/>
    <property type="match status" value="1"/>
</dbReference>
<keyword evidence="8" id="KW-0812">Transmembrane</keyword>
<name>A0A5S6R3F3_TRIMR</name>
<dbReference type="InterPro" id="IPR034334">
    <property type="entry name" value="PGES2"/>
</dbReference>
<evidence type="ECO:0000256" key="16">
    <source>
        <dbReference type="ARBA" id="ARBA00023931"/>
    </source>
</evidence>
<keyword evidence="7" id="KW-0643">Prostaglandin biosynthesis</keyword>
<sequence>MMRQFLRLLVASSSRNLLFASASGLLLTGALATNIQPKRLLQTRTAENDSPQLEEKASKANALGVHLRVYQYHNCPFCSKVRAFLNYFGLSYELVEVNPLSKKQIDFSIYKKVPIVTFDHDGTVQLNDSSVITSFLQSYLLNPQKSFEELLNFYPSTVVVEGKTKGRELICPNKYQIMLPENAAKVDAEALHEERKWRQWVDDSFVHLISPNVYRNMSEALEAFKWFSEVSDWREVFPSWERLMIIYVGATAMYFVSKRLQQKHNLKSNVRESLYEGCNQWLDAIGPNRAFLGGDQPNLADIAMYGALASFEGCSAFRDLLENTPIANWFQVMKEQVENHAGVIRLLQASHA</sequence>
<dbReference type="InterPro" id="IPR034335">
    <property type="entry name" value="PGES2_C"/>
</dbReference>
<evidence type="ECO:0000256" key="12">
    <source>
        <dbReference type="ARBA" id="ARBA00023136"/>
    </source>
</evidence>
<evidence type="ECO:0000256" key="2">
    <source>
        <dbReference type="ARBA" id="ARBA00007409"/>
    </source>
</evidence>
<keyword evidence="11" id="KW-0443">Lipid metabolism</keyword>
<evidence type="ECO:0000256" key="9">
    <source>
        <dbReference type="ARBA" id="ARBA00022832"/>
    </source>
</evidence>
<keyword evidence="9" id="KW-0276">Fatty acid metabolism</keyword>
<dbReference type="InterPro" id="IPR040079">
    <property type="entry name" value="Glutathione_S-Trfase"/>
</dbReference>
<dbReference type="Gene3D" id="3.40.30.10">
    <property type="entry name" value="Glutaredoxin"/>
    <property type="match status" value="1"/>
</dbReference>
<evidence type="ECO:0000256" key="8">
    <source>
        <dbReference type="ARBA" id="ARBA00022692"/>
    </source>
</evidence>
<evidence type="ECO:0000256" key="18">
    <source>
        <dbReference type="ARBA" id="ARBA00037847"/>
    </source>
</evidence>
<dbReference type="SUPFAM" id="SSF47616">
    <property type="entry name" value="GST C-terminal domain-like"/>
    <property type="match status" value="1"/>
</dbReference>
<dbReference type="WBParaSite" id="TMUE_3000014030.1">
    <property type="protein sequence ID" value="TMUE_3000014030.1"/>
    <property type="gene ID" value="WBGene00302103"/>
</dbReference>
<evidence type="ECO:0000256" key="4">
    <source>
        <dbReference type="ARBA" id="ARBA00019474"/>
    </source>
</evidence>
<keyword evidence="6" id="KW-0444">Lipid biosynthesis</keyword>
<dbReference type="Proteomes" id="UP000046395">
    <property type="component" value="Unassembled WGS sequence"/>
</dbReference>
<evidence type="ECO:0000256" key="10">
    <source>
        <dbReference type="ARBA" id="ARBA00022989"/>
    </source>
</evidence>
<comment type="pathway">
    <text evidence="1">Lipid metabolism; prostaglandin biosynthesis.</text>
</comment>
<keyword evidence="12" id="KW-0472">Membrane</keyword>
<proteinExistence type="inferred from homology"/>
<dbReference type="AlphaFoldDB" id="A0A5S6R3F3"/>
<dbReference type="InterPro" id="IPR036282">
    <property type="entry name" value="Glutathione-S-Trfase_C_sf"/>
</dbReference>
<dbReference type="Pfam" id="PF13417">
    <property type="entry name" value="GST_N_3"/>
    <property type="match status" value="1"/>
</dbReference>
<keyword evidence="5" id="KW-0644">Prostaglandin metabolism</keyword>
<dbReference type="Gene3D" id="1.20.1050.10">
    <property type="match status" value="1"/>
</dbReference>
<evidence type="ECO:0000256" key="17">
    <source>
        <dbReference type="ARBA" id="ARBA00031041"/>
    </source>
</evidence>
<keyword evidence="20" id="KW-1185">Reference proteome</keyword>
<dbReference type="STRING" id="70415.A0A5S6R3F3"/>
<evidence type="ECO:0000256" key="15">
    <source>
        <dbReference type="ARBA" id="ARBA00023930"/>
    </source>
</evidence>